<dbReference type="GO" id="GO:0005634">
    <property type="term" value="C:nucleus"/>
    <property type="evidence" value="ECO:0007669"/>
    <property type="project" value="InterPro"/>
</dbReference>
<dbReference type="InterPro" id="IPR007207">
    <property type="entry name" value="Not_N"/>
</dbReference>
<name>A0A7R9JSX3_TIMGE</name>
<feature type="domain" description="CCR4-Not complex component Not N-terminal" evidence="1">
    <location>
        <begin position="85"/>
        <end position="131"/>
    </location>
</feature>
<sequence length="190" mass="21905">MESSQGSSFIFTYTFKHGINANVPLKLPSSKENPHLLKTSNFENGKKRDCQNNYIIHVAARHAIKLICIIQDQLGNEGVEWLNKEEVEKPIEVIDNDKTSEIRRIKDDIEYYIESAQEPDFEENEYIYDDIIGLDEVELSGRQAKIKEESDTDNVVDSVTYIDSSIEEDGINKVIKWRNRNGDTGKRHEL</sequence>
<proteinExistence type="predicted"/>
<dbReference type="EMBL" id="OE839886">
    <property type="protein sequence ID" value="CAD7588860.1"/>
    <property type="molecule type" value="Genomic_DNA"/>
</dbReference>
<dbReference type="AlphaFoldDB" id="A0A7R9JSX3"/>
<evidence type="ECO:0000259" key="1">
    <source>
        <dbReference type="Pfam" id="PF04065"/>
    </source>
</evidence>
<dbReference type="GO" id="GO:0006355">
    <property type="term" value="P:regulation of DNA-templated transcription"/>
    <property type="evidence" value="ECO:0007669"/>
    <property type="project" value="InterPro"/>
</dbReference>
<protein>
    <recommendedName>
        <fullName evidence="1">CCR4-Not complex component Not N-terminal domain-containing protein</fullName>
    </recommendedName>
</protein>
<gene>
    <name evidence="2" type="ORF">TGEB3V08_LOCUS2879</name>
</gene>
<dbReference type="Pfam" id="PF04065">
    <property type="entry name" value="Not3"/>
    <property type="match status" value="1"/>
</dbReference>
<evidence type="ECO:0000313" key="2">
    <source>
        <dbReference type="EMBL" id="CAD7588860.1"/>
    </source>
</evidence>
<accession>A0A7R9JSX3</accession>
<reference evidence="2" key="1">
    <citation type="submission" date="2020-11" db="EMBL/GenBank/DDBJ databases">
        <authorList>
            <person name="Tran Van P."/>
        </authorList>
    </citation>
    <scope>NUCLEOTIDE SEQUENCE</scope>
</reference>
<organism evidence="2">
    <name type="scientific">Timema genevievae</name>
    <name type="common">Walking stick</name>
    <dbReference type="NCBI Taxonomy" id="629358"/>
    <lineage>
        <taxon>Eukaryota</taxon>
        <taxon>Metazoa</taxon>
        <taxon>Ecdysozoa</taxon>
        <taxon>Arthropoda</taxon>
        <taxon>Hexapoda</taxon>
        <taxon>Insecta</taxon>
        <taxon>Pterygota</taxon>
        <taxon>Neoptera</taxon>
        <taxon>Polyneoptera</taxon>
        <taxon>Phasmatodea</taxon>
        <taxon>Timematodea</taxon>
        <taxon>Timematoidea</taxon>
        <taxon>Timematidae</taxon>
        <taxon>Timema</taxon>
    </lineage>
</organism>